<dbReference type="PANTHER" id="PTHR46796">
    <property type="entry name" value="HTH-TYPE TRANSCRIPTIONAL ACTIVATOR RHAS-RELATED"/>
    <property type="match status" value="1"/>
</dbReference>
<protein>
    <submittedName>
        <fullName evidence="5">Helix-turn-helix domain-containing protein</fullName>
    </submittedName>
</protein>
<keyword evidence="1" id="KW-0805">Transcription regulation</keyword>
<evidence type="ECO:0000256" key="2">
    <source>
        <dbReference type="ARBA" id="ARBA00023125"/>
    </source>
</evidence>
<evidence type="ECO:0000256" key="1">
    <source>
        <dbReference type="ARBA" id="ARBA00023015"/>
    </source>
</evidence>
<reference evidence="5 6" key="1">
    <citation type="submission" date="2024-03" db="EMBL/GenBank/DDBJ databases">
        <title>Sequence of Lycoming College Course Isolates.</title>
        <authorList>
            <person name="Plotts O."/>
            <person name="Newman J."/>
        </authorList>
    </citation>
    <scope>NUCLEOTIDE SEQUENCE [LARGE SCALE GENOMIC DNA]</scope>
    <source>
        <strain evidence="5 6">CJB-3</strain>
    </source>
</reference>
<dbReference type="EMBL" id="JBBEUB010000001">
    <property type="protein sequence ID" value="MEJ2901616.1"/>
    <property type="molecule type" value="Genomic_DNA"/>
</dbReference>
<evidence type="ECO:0000259" key="4">
    <source>
        <dbReference type="PROSITE" id="PS01124"/>
    </source>
</evidence>
<dbReference type="PANTHER" id="PTHR46796:SF13">
    <property type="entry name" value="HTH-TYPE TRANSCRIPTIONAL ACTIVATOR RHAS"/>
    <property type="match status" value="1"/>
</dbReference>
<dbReference type="Pfam" id="PF12833">
    <property type="entry name" value="HTH_18"/>
    <property type="match status" value="1"/>
</dbReference>
<dbReference type="Gene3D" id="1.10.10.60">
    <property type="entry name" value="Homeodomain-like"/>
    <property type="match status" value="1"/>
</dbReference>
<dbReference type="RefSeq" id="WP_337715373.1">
    <property type="nucleotide sequence ID" value="NZ_JBBEUB010000001.1"/>
</dbReference>
<proteinExistence type="predicted"/>
<evidence type="ECO:0000313" key="5">
    <source>
        <dbReference type="EMBL" id="MEJ2901616.1"/>
    </source>
</evidence>
<sequence length="268" mass="31164">MQFEPSKKLVPFIRHYLLLHTNELEEMTYRLFSDGQPGIVVPLTKNMLISTSDYPFGDQLPSMFIYGQMSAYRDLKIQGQMALLVVVLRPFALNLLFGMSADELNDGIFLPTDLIGAEAIPFERKAAKSKSLHEVIDTIESFLLERFQKSNGLNPDLLFSLEIINKHEGLIRMENLLKELQMSERQLERLYRRQIGVSPKKFMNVIRFQHFLKIFRDLSAESKLTTAVYKAGYYDQSHLNNYFKTMTGITPMEYRLNVNKLAINFMRF</sequence>
<evidence type="ECO:0000313" key="6">
    <source>
        <dbReference type="Proteomes" id="UP001378956"/>
    </source>
</evidence>
<feature type="domain" description="HTH araC/xylS-type" evidence="4">
    <location>
        <begin position="137"/>
        <end position="257"/>
    </location>
</feature>
<dbReference type="Pfam" id="PF20240">
    <property type="entry name" value="DUF6597"/>
    <property type="match status" value="1"/>
</dbReference>
<keyword evidence="2" id="KW-0238">DNA-binding</keyword>
<evidence type="ECO:0000256" key="3">
    <source>
        <dbReference type="ARBA" id="ARBA00023163"/>
    </source>
</evidence>
<keyword evidence="3" id="KW-0804">Transcription</keyword>
<name>A0ABU8NH88_9SPHI</name>
<gene>
    <name evidence="5" type="ORF">WAE58_04245</name>
</gene>
<dbReference type="Proteomes" id="UP001378956">
    <property type="component" value="Unassembled WGS sequence"/>
</dbReference>
<comment type="caution">
    <text evidence="5">The sequence shown here is derived from an EMBL/GenBank/DDBJ whole genome shotgun (WGS) entry which is preliminary data.</text>
</comment>
<dbReference type="InterPro" id="IPR050204">
    <property type="entry name" value="AraC_XylS_family_regulators"/>
</dbReference>
<organism evidence="5 6">
    <name type="scientific">Pedobacter panaciterrae</name>
    <dbReference type="NCBI Taxonomy" id="363849"/>
    <lineage>
        <taxon>Bacteria</taxon>
        <taxon>Pseudomonadati</taxon>
        <taxon>Bacteroidota</taxon>
        <taxon>Sphingobacteriia</taxon>
        <taxon>Sphingobacteriales</taxon>
        <taxon>Sphingobacteriaceae</taxon>
        <taxon>Pedobacter</taxon>
    </lineage>
</organism>
<dbReference type="PROSITE" id="PS01124">
    <property type="entry name" value="HTH_ARAC_FAMILY_2"/>
    <property type="match status" value="1"/>
</dbReference>
<dbReference type="InterPro" id="IPR009057">
    <property type="entry name" value="Homeodomain-like_sf"/>
</dbReference>
<dbReference type="InterPro" id="IPR046532">
    <property type="entry name" value="DUF6597"/>
</dbReference>
<keyword evidence="6" id="KW-1185">Reference proteome</keyword>
<accession>A0ABU8NH88</accession>
<dbReference type="SUPFAM" id="SSF46689">
    <property type="entry name" value="Homeodomain-like"/>
    <property type="match status" value="1"/>
</dbReference>
<dbReference type="InterPro" id="IPR018060">
    <property type="entry name" value="HTH_AraC"/>
</dbReference>
<dbReference type="SMART" id="SM00342">
    <property type="entry name" value="HTH_ARAC"/>
    <property type="match status" value="1"/>
</dbReference>